<evidence type="ECO:0000256" key="7">
    <source>
        <dbReference type="SAM" id="SignalP"/>
    </source>
</evidence>
<evidence type="ECO:0000256" key="1">
    <source>
        <dbReference type="ARBA" id="ARBA00004651"/>
    </source>
</evidence>
<proteinExistence type="predicted"/>
<dbReference type="InterPro" id="IPR032816">
    <property type="entry name" value="VTT_dom"/>
</dbReference>
<evidence type="ECO:0000313" key="10">
    <source>
        <dbReference type="Proteomes" id="UP001178507"/>
    </source>
</evidence>
<dbReference type="Pfam" id="PF09335">
    <property type="entry name" value="VTT_dom"/>
    <property type="match status" value="1"/>
</dbReference>
<feature type="transmembrane region" description="Helical" evidence="6">
    <location>
        <begin position="214"/>
        <end position="234"/>
    </location>
</feature>
<dbReference type="EMBL" id="CAUJNA010001370">
    <property type="protein sequence ID" value="CAJ1386448.1"/>
    <property type="molecule type" value="Genomic_DNA"/>
</dbReference>
<dbReference type="Proteomes" id="UP001178507">
    <property type="component" value="Unassembled WGS sequence"/>
</dbReference>
<feature type="signal peptide" evidence="7">
    <location>
        <begin position="1"/>
        <end position="21"/>
    </location>
</feature>
<keyword evidence="3 6" id="KW-0812">Transmembrane</keyword>
<organism evidence="9 10">
    <name type="scientific">Effrenium voratum</name>
    <dbReference type="NCBI Taxonomy" id="2562239"/>
    <lineage>
        <taxon>Eukaryota</taxon>
        <taxon>Sar</taxon>
        <taxon>Alveolata</taxon>
        <taxon>Dinophyceae</taxon>
        <taxon>Suessiales</taxon>
        <taxon>Symbiodiniaceae</taxon>
        <taxon>Effrenium</taxon>
    </lineage>
</organism>
<keyword evidence="5 6" id="KW-0472">Membrane</keyword>
<keyword evidence="2" id="KW-1003">Cell membrane</keyword>
<dbReference type="PANTHER" id="PTHR12677">
    <property type="entry name" value="GOLGI APPARATUS MEMBRANE PROTEIN TVP38-RELATED"/>
    <property type="match status" value="1"/>
</dbReference>
<dbReference type="PANTHER" id="PTHR12677:SF59">
    <property type="entry name" value="GOLGI APPARATUS MEMBRANE PROTEIN TVP38-RELATED"/>
    <property type="match status" value="1"/>
</dbReference>
<feature type="chain" id="PRO_5041417146" description="VTT domain-containing protein" evidence="7">
    <location>
        <begin position="22"/>
        <end position="251"/>
    </location>
</feature>
<gene>
    <name evidence="9" type="ORF">EVOR1521_LOCUS12797</name>
</gene>
<keyword evidence="4 6" id="KW-1133">Transmembrane helix</keyword>
<keyword evidence="7" id="KW-0732">Signal</keyword>
<evidence type="ECO:0000256" key="4">
    <source>
        <dbReference type="ARBA" id="ARBA00022989"/>
    </source>
</evidence>
<name>A0AA36N1P3_9DINO</name>
<reference evidence="9" key="1">
    <citation type="submission" date="2023-08" db="EMBL/GenBank/DDBJ databases">
        <authorList>
            <person name="Chen Y."/>
            <person name="Shah S."/>
            <person name="Dougan E. K."/>
            <person name="Thang M."/>
            <person name="Chan C."/>
        </authorList>
    </citation>
    <scope>NUCLEOTIDE SEQUENCE</scope>
</reference>
<evidence type="ECO:0000256" key="2">
    <source>
        <dbReference type="ARBA" id="ARBA00022475"/>
    </source>
</evidence>
<protein>
    <recommendedName>
        <fullName evidence="8">VTT domain-containing protein</fullName>
    </recommendedName>
</protein>
<dbReference type="InterPro" id="IPR015414">
    <property type="entry name" value="TMEM64"/>
</dbReference>
<keyword evidence="10" id="KW-1185">Reference proteome</keyword>
<accession>A0AA36N1P3</accession>
<comment type="subcellular location">
    <subcellularLocation>
        <location evidence="1">Cell membrane</location>
        <topology evidence="1">Multi-pass membrane protein</topology>
    </subcellularLocation>
</comment>
<evidence type="ECO:0000256" key="5">
    <source>
        <dbReference type="ARBA" id="ARBA00023136"/>
    </source>
</evidence>
<comment type="caution">
    <text evidence="9">The sequence shown here is derived from an EMBL/GenBank/DDBJ whole genome shotgun (WGS) entry which is preliminary data.</text>
</comment>
<evidence type="ECO:0000313" key="9">
    <source>
        <dbReference type="EMBL" id="CAJ1386448.1"/>
    </source>
</evidence>
<feature type="transmembrane region" description="Helical" evidence="6">
    <location>
        <begin position="97"/>
        <end position="122"/>
    </location>
</feature>
<sequence length="251" mass="26687">MGRWAKALLIALACCTLRWHGAPIALPFCQGNFYPRQDSQQGLRRSRRATVARSHVGLEQLQQIAHGPMGAPYFCAAYAGALCFAVPATPLTLSAGYLFGFPVGFLLAVVAAGFSGGMCFLLSRMLRPTMMRLVANNGAFRQINRAVELEGFKIIFLLRLSPLIPFSILSYACGLSKVAFPAFLIANILGFMPCTAALVYAATHARSVVESGGALPLPSYIAATAATLALLYLASKVAKNALDAAKDKAPS</sequence>
<feature type="transmembrane region" description="Helical" evidence="6">
    <location>
        <begin position="178"/>
        <end position="202"/>
    </location>
</feature>
<dbReference type="GO" id="GO:0005886">
    <property type="term" value="C:plasma membrane"/>
    <property type="evidence" value="ECO:0007669"/>
    <property type="project" value="UniProtKB-SubCell"/>
</dbReference>
<evidence type="ECO:0000256" key="3">
    <source>
        <dbReference type="ARBA" id="ARBA00022692"/>
    </source>
</evidence>
<evidence type="ECO:0000256" key="6">
    <source>
        <dbReference type="SAM" id="Phobius"/>
    </source>
</evidence>
<evidence type="ECO:0000259" key="8">
    <source>
        <dbReference type="Pfam" id="PF09335"/>
    </source>
</evidence>
<dbReference type="AlphaFoldDB" id="A0AA36N1P3"/>
<feature type="domain" description="VTT" evidence="8">
    <location>
        <begin position="86"/>
        <end position="201"/>
    </location>
</feature>